<dbReference type="SUPFAM" id="SSF46689">
    <property type="entry name" value="Homeodomain-like"/>
    <property type="match status" value="1"/>
</dbReference>
<feature type="transmembrane region" description="Helical" evidence="4">
    <location>
        <begin position="214"/>
        <end position="233"/>
    </location>
</feature>
<dbReference type="PANTHER" id="PTHR43280:SF29">
    <property type="entry name" value="ARAC-FAMILY TRANSCRIPTIONAL REGULATOR"/>
    <property type="match status" value="1"/>
</dbReference>
<gene>
    <name evidence="6" type="ORF">QNI22_01915</name>
</gene>
<dbReference type="Pfam" id="PF12833">
    <property type="entry name" value="HTH_18"/>
    <property type="match status" value="1"/>
</dbReference>
<dbReference type="AlphaFoldDB" id="A0AAE3UBS8"/>
<feature type="transmembrane region" description="Helical" evidence="4">
    <location>
        <begin position="140"/>
        <end position="160"/>
    </location>
</feature>
<dbReference type="Proteomes" id="UP001232063">
    <property type="component" value="Unassembled WGS sequence"/>
</dbReference>
<keyword evidence="4" id="KW-0472">Membrane</keyword>
<feature type="transmembrane region" description="Helical" evidence="4">
    <location>
        <begin position="6"/>
        <end position="25"/>
    </location>
</feature>
<feature type="transmembrane region" description="Helical" evidence="4">
    <location>
        <begin position="32"/>
        <end position="53"/>
    </location>
</feature>
<reference evidence="6" key="1">
    <citation type="submission" date="2023-05" db="EMBL/GenBank/DDBJ databases">
        <authorList>
            <person name="Zhang X."/>
        </authorList>
    </citation>
    <scope>NUCLEOTIDE SEQUENCE</scope>
    <source>
        <strain evidence="6">BD1B2-1</strain>
    </source>
</reference>
<accession>A0AAE3UBS8</accession>
<feature type="transmembrane region" description="Helical" evidence="4">
    <location>
        <begin position="99"/>
        <end position="117"/>
    </location>
</feature>
<feature type="transmembrane region" description="Helical" evidence="4">
    <location>
        <begin position="68"/>
        <end position="87"/>
    </location>
</feature>
<keyword evidence="3" id="KW-0804">Transcription</keyword>
<dbReference type="SMART" id="SM00342">
    <property type="entry name" value="HTH_ARAC"/>
    <property type="match status" value="1"/>
</dbReference>
<sequence length="395" mass="46159">MPFTILQLLLVAGAAQGFLLAFLLVTRRVNPLASRLLGLLIFLISIQTLLVGFDNREFFLRFPHLSKISWLLPSLFGPLLFLFTRKITSEKPIWKRADCIHLVPFIVYFFYLLPYYAKSAAEKSAYLNNFEAALQDDFGFLNQLTNFLHLFYVTLSLFIVKKYQQGILNSFSDITQIRLRWLRQLLLFVLTVMLISVIIFYAKKWNIGWLTQLYRYHYLGVVALIYWIGYKALSQPRIFNQFELPVTHVPEPKKDVSISVVAEEEIPKNKYQKSTLTNDVVDTYLKQLTHLMENEKLYLRQELTIQDLAERTGISRHQLSQLINERLEKNFYDFVNEYRVKEAQRMLVDPKYKHLTTLAISGEAGFNSKATFNAVFKKITGQTPSEYIKSYKEVV</sequence>
<feature type="transmembrane region" description="Helical" evidence="4">
    <location>
        <begin position="181"/>
        <end position="202"/>
    </location>
</feature>
<feature type="domain" description="HTH araC/xylS-type" evidence="5">
    <location>
        <begin position="286"/>
        <end position="390"/>
    </location>
</feature>
<evidence type="ECO:0000259" key="5">
    <source>
        <dbReference type="PROSITE" id="PS01124"/>
    </source>
</evidence>
<dbReference type="PROSITE" id="PS01124">
    <property type="entry name" value="HTH_ARAC_FAMILY_2"/>
    <property type="match status" value="1"/>
</dbReference>
<keyword evidence="7" id="KW-1185">Reference proteome</keyword>
<dbReference type="EMBL" id="JASJOU010000001">
    <property type="protein sequence ID" value="MDJ1499380.1"/>
    <property type="molecule type" value="Genomic_DNA"/>
</dbReference>
<dbReference type="InterPro" id="IPR018060">
    <property type="entry name" value="HTH_AraC"/>
</dbReference>
<dbReference type="GO" id="GO:0003700">
    <property type="term" value="F:DNA-binding transcription factor activity"/>
    <property type="evidence" value="ECO:0007669"/>
    <property type="project" value="InterPro"/>
</dbReference>
<dbReference type="Gene3D" id="1.10.10.60">
    <property type="entry name" value="Homeodomain-like"/>
    <property type="match status" value="2"/>
</dbReference>
<organism evidence="6 7">
    <name type="scientific">Xanthocytophaga agilis</name>
    <dbReference type="NCBI Taxonomy" id="3048010"/>
    <lineage>
        <taxon>Bacteria</taxon>
        <taxon>Pseudomonadati</taxon>
        <taxon>Bacteroidota</taxon>
        <taxon>Cytophagia</taxon>
        <taxon>Cytophagales</taxon>
        <taxon>Rhodocytophagaceae</taxon>
        <taxon>Xanthocytophaga</taxon>
    </lineage>
</organism>
<keyword evidence="1" id="KW-0805">Transcription regulation</keyword>
<dbReference type="RefSeq" id="WP_314508899.1">
    <property type="nucleotide sequence ID" value="NZ_JASJOU010000001.1"/>
</dbReference>
<comment type="caution">
    <text evidence="6">The sequence shown here is derived from an EMBL/GenBank/DDBJ whole genome shotgun (WGS) entry which is preliminary data.</text>
</comment>
<evidence type="ECO:0000313" key="6">
    <source>
        <dbReference type="EMBL" id="MDJ1499380.1"/>
    </source>
</evidence>
<proteinExistence type="predicted"/>
<dbReference type="InterPro" id="IPR001387">
    <property type="entry name" value="Cro/C1-type_HTH"/>
</dbReference>
<dbReference type="PANTHER" id="PTHR43280">
    <property type="entry name" value="ARAC-FAMILY TRANSCRIPTIONAL REGULATOR"/>
    <property type="match status" value="1"/>
</dbReference>
<protein>
    <submittedName>
        <fullName evidence="6">Helix-turn-helix domain-containing protein</fullName>
    </submittedName>
</protein>
<dbReference type="InterPro" id="IPR009057">
    <property type="entry name" value="Homeodomain-like_sf"/>
</dbReference>
<dbReference type="GO" id="GO:0043565">
    <property type="term" value="F:sequence-specific DNA binding"/>
    <property type="evidence" value="ECO:0007669"/>
    <property type="project" value="InterPro"/>
</dbReference>
<keyword evidence="2" id="KW-0238">DNA-binding</keyword>
<keyword evidence="4" id="KW-0812">Transmembrane</keyword>
<evidence type="ECO:0000256" key="4">
    <source>
        <dbReference type="SAM" id="Phobius"/>
    </source>
</evidence>
<keyword evidence="4" id="KW-1133">Transmembrane helix</keyword>
<dbReference type="CDD" id="cd00093">
    <property type="entry name" value="HTH_XRE"/>
    <property type="match status" value="1"/>
</dbReference>
<evidence type="ECO:0000256" key="1">
    <source>
        <dbReference type="ARBA" id="ARBA00023015"/>
    </source>
</evidence>
<name>A0AAE3UBS8_9BACT</name>
<evidence type="ECO:0000256" key="3">
    <source>
        <dbReference type="ARBA" id="ARBA00023163"/>
    </source>
</evidence>
<evidence type="ECO:0000256" key="2">
    <source>
        <dbReference type="ARBA" id="ARBA00023125"/>
    </source>
</evidence>
<evidence type="ECO:0000313" key="7">
    <source>
        <dbReference type="Proteomes" id="UP001232063"/>
    </source>
</evidence>